<reference evidence="3 5" key="2">
    <citation type="submission" date="2018-12" db="EMBL/GenBank/DDBJ databases">
        <title>Legionella sp,whole genome shotgun sequence.</title>
        <authorList>
            <person name="Wu H."/>
        </authorList>
    </citation>
    <scope>NUCLEOTIDE SEQUENCE [LARGE SCALE GENOMIC DNA]</scope>
    <source>
        <strain evidence="3">Km489</strain>
        <strain evidence="5">km489</strain>
    </source>
</reference>
<reference evidence="2 4" key="1">
    <citation type="submission" date="2018-05" db="EMBL/GenBank/DDBJ databases">
        <title>Legionella qingyii sp.nov., whole genome shotgun sequence.</title>
        <authorList>
            <person name="Wu H."/>
            <person name="Zhu Q."/>
            <person name="Hu C."/>
        </authorList>
    </citation>
    <scope>NUCLEOTIDE SEQUENCE [LARGE SCALE GENOMIC DNA]</scope>
    <source>
        <strain evidence="2 4">HEB18</strain>
    </source>
</reference>
<dbReference type="PANTHER" id="PTHR34822">
    <property type="entry name" value="GRPB DOMAIN PROTEIN (AFU_ORTHOLOGUE AFUA_1G01530)"/>
    <property type="match status" value="1"/>
</dbReference>
<evidence type="ECO:0000313" key="5">
    <source>
        <dbReference type="Proteomes" id="UP000287374"/>
    </source>
</evidence>
<gene>
    <name evidence="2" type="ORF">DGG96_19190</name>
    <name evidence="3" type="ORF">ELY20_15260</name>
</gene>
<name>A0A317TYC3_9GAMM</name>
<evidence type="ECO:0000313" key="3">
    <source>
        <dbReference type="EMBL" id="RUR19877.1"/>
    </source>
</evidence>
<proteinExistence type="predicted"/>
<protein>
    <submittedName>
        <fullName evidence="3">GrpB family protein</fullName>
    </submittedName>
</protein>
<evidence type="ECO:0000256" key="1">
    <source>
        <dbReference type="SAM" id="MobiDB-lite"/>
    </source>
</evidence>
<feature type="region of interest" description="Disordered" evidence="1">
    <location>
        <begin position="87"/>
        <end position="106"/>
    </location>
</feature>
<organism evidence="2 4">
    <name type="scientific">Legionella qingyii</name>
    <dbReference type="NCBI Taxonomy" id="2184757"/>
    <lineage>
        <taxon>Bacteria</taxon>
        <taxon>Pseudomonadati</taxon>
        <taxon>Pseudomonadota</taxon>
        <taxon>Gammaproteobacteria</taxon>
        <taxon>Legionellales</taxon>
        <taxon>Legionellaceae</taxon>
        <taxon>Legionella</taxon>
    </lineage>
</organism>
<dbReference type="Gene3D" id="3.30.460.10">
    <property type="entry name" value="Beta Polymerase, domain 2"/>
    <property type="match status" value="1"/>
</dbReference>
<dbReference type="OrthoDB" id="9799092at2"/>
<dbReference type="Pfam" id="PF04229">
    <property type="entry name" value="GrpB"/>
    <property type="match status" value="1"/>
</dbReference>
<evidence type="ECO:0000313" key="4">
    <source>
        <dbReference type="Proteomes" id="UP000247152"/>
    </source>
</evidence>
<accession>A0A317TYC3</accession>
<dbReference type="AlphaFoldDB" id="A0A317TYC3"/>
<evidence type="ECO:0000313" key="2">
    <source>
        <dbReference type="EMBL" id="PWY54028.1"/>
    </source>
</evidence>
<dbReference type="PANTHER" id="PTHR34822:SF1">
    <property type="entry name" value="GRPB FAMILY PROTEIN"/>
    <property type="match status" value="1"/>
</dbReference>
<dbReference type="EMBL" id="RZGX01000026">
    <property type="protein sequence ID" value="RUR19877.1"/>
    <property type="molecule type" value="Genomic_DNA"/>
</dbReference>
<sequence length="106" mass="11721">MNRIVEVVSYNPLWPELFAAEAHQIKQGLGDNCIEMHHIGSTSVPGLSAKPIIDILPVVQDILLVDKASKAMEQIGYSTMGEYGIPFRAPDHHESDPRDVEIGKML</sequence>
<dbReference type="EMBL" id="QHJG01000048">
    <property type="protein sequence ID" value="PWY54028.1"/>
    <property type="molecule type" value="Genomic_DNA"/>
</dbReference>
<dbReference type="SUPFAM" id="SSF81301">
    <property type="entry name" value="Nucleotidyltransferase"/>
    <property type="match status" value="1"/>
</dbReference>
<keyword evidence="5" id="KW-1185">Reference proteome</keyword>
<dbReference type="Proteomes" id="UP000287374">
    <property type="component" value="Unassembled WGS sequence"/>
</dbReference>
<comment type="caution">
    <text evidence="2">The sequence shown here is derived from an EMBL/GenBank/DDBJ whole genome shotgun (WGS) entry which is preliminary data.</text>
</comment>
<dbReference type="InterPro" id="IPR007344">
    <property type="entry name" value="GrpB/CoaE"/>
</dbReference>
<dbReference type="Proteomes" id="UP000247152">
    <property type="component" value="Unassembled WGS sequence"/>
</dbReference>
<feature type="compositionally biased region" description="Basic and acidic residues" evidence="1">
    <location>
        <begin position="89"/>
        <end position="106"/>
    </location>
</feature>
<dbReference type="RefSeq" id="WP_110144094.1">
    <property type="nucleotide sequence ID" value="NZ_QHJG01000048.1"/>
</dbReference>
<dbReference type="InterPro" id="IPR043519">
    <property type="entry name" value="NT_sf"/>
</dbReference>